<feature type="compositionally biased region" description="Basic and acidic residues" evidence="6">
    <location>
        <begin position="1"/>
        <end position="11"/>
    </location>
</feature>
<evidence type="ECO:0000256" key="6">
    <source>
        <dbReference type="SAM" id="MobiDB-lite"/>
    </source>
</evidence>
<dbReference type="EMBL" id="SOQX01000004">
    <property type="protein sequence ID" value="TDY01038.1"/>
    <property type="molecule type" value="Genomic_DNA"/>
</dbReference>
<sequence length="462" mass="53469">MTREQEKKAEESQQGEEASLTVTERKKQAWGVDEQEEGVRRIGIKAGRRQQEGGHPFGTVTALDRWFVLKILEVASHPPINTALWDGKLIHSVEQPVATLRFHDRLAIWKLALNPELHFGDLYSAGRINVEGDLVRFLEEVYSGLKKNRQRGWFRRVLKWLGHRRIANSLSRARDNIYHHYDLSNDFYQLWLDKVAMQYTCSYFPDPEMTLEESQTAKLHHVCRKLQLKPGDTVVEAGCGWGGLARFMAKHYGVTVKAYNISREQLRFAREQAQKQGLADQVEYIEDDYRNIRGDFDVFVSVGMLEHVGTPDYTALADVIDGCLKPDGRGLIHTIGRNVAGPMNPWIERRIFPGAYPPSLREMMDIFEPHRFSIQDVENLRLHYAKTLQHWLARFDDNTDTVREMFDEEFVRAWRLYLCGSIAAFTSGELQLFQVVFNRADHNDLPWSRAYLYQQDGGVARQ</sequence>
<dbReference type="CDD" id="cd02440">
    <property type="entry name" value="AdoMet_MTases"/>
    <property type="match status" value="1"/>
</dbReference>
<comment type="caution">
    <text evidence="8">The sequence shown here is derived from an EMBL/GenBank/DDBJ whole genome shotgun (WGS) entry which is preliminary data.</text>
</comment>
<dbReference type="AlphaFoldDB" id="A0A4R8IKY9"/>
<feature type="region of interest" description="Disordered" evidence="6">
    <location>
        <begin position="1"/>
        <end position="34"/>
    </location>
</feature>
<keyword evidence="5" id="KW-0443">Lipid metabolism</keyword>
<dbReference type="PANTHER" id="PTHR43667">
    <property type="entry name" value="CYCLOPROPANE-FATTY-ACYL-PHOSPHOLIPID SYNTHASE"/>
    <property type="match status" value="1"/>
</dbReference>
<evidence type="ECO:0000256" key="4">
    <source>
        <dbReference type="ARBA" id="ARBA00022691"/>
    </source>
</evidence>
<evidence type="ECO:0000256" key="5">
    <source>
        <dbReference type="ARBA" id="ARBA00023098"/>
    </source>
</evidence>
<organism evidence="8 9">
    <name type="scientific">Thiohalophilus thiocyanatoxydans</name>
    <dbReference type="NCBI Taxonomy" id="381308"/>
    <lineage>
        <taxon>Bacteria</taxon>
        <taxon>Pseudomonadati</taxon>
        <taxon>Pseudomonadota</taxon>
        <taxon>Gammaproteobacteria</taxon>
        <taxon>Thiohalomonadales</taxon>
        <taxon>Thiohalophilaceae</taxon>
        <taxon>Thiohalophilus</taxon>
    </lineage>
</organism>
<evidence type="ECO:0000256" key="3">
    <source>
        <dbReference type="ARBA" id="ARBA00022679"/>
    </source>
</evidence>
<dbReference type="InterPro" id="IPR050723">
    <property type="entry name" value="CFA/CMAS"/>
</dbReference>
<evidence type="ECO:0000313" key="8">
    <source>
        <dbReference type="EMBL" id="TDY01038.1"/>
    </source>
</evidence>
<dbReference type="SUPFAM" id="SSF53335">
    <property type="entry name" value="S-adenosyl-L-methionine-dependent methyltransferases"/>
    <property type="match status" value="1"/>
</dbReference>
<dbReference type="InterPro" id="IPR029063">
    <property type="entry name" value="SAM-dependent_MTases_sf"/>
</dbReference>
<name>A0A4R8IKY9_9GAMM</name>
<comment type="similarity">
    <text evidence="1">Belongs to the CFA/CMAS family.</text>
</comment>
<dbReference type="Pfam" id="PF25371">
    <property type="entry name" value="DUF7884"/>
    <property type="match status" value="1"/>
</dbReference>
<dbReference type="GO" id="GO:0008168">
    <property type="term" value="F:methyltransferase activity"/>
    <property type="evidence" value="ECO:0007669"/>
    <property type="project" value="UniProtKB-KW"/>
</dbReference>
<proteinExistence type="inferred from homology"/>
<keyword evidence="2" id="KW-0489">Methyltransferase</keyword>
<dbReference type="GO" id="GO:0006629">
    <property type="term" value="P:lipid metabolic process"/>
    <property type="evidence" value="ECO:0007669"/>
    <property type="project" value="UniProtKB-KW"/>
</dbReference>
<feature type="domain" description="DUF7884" evidence="7">
    <location>
        <begin position="70"/>
        <end position="143"/>
    </location>
</feature>
<gene>
    <name evidence="8" type="ORF">EDC23_1784</name>
</gene>
<dbReference type="Gene3D" id="3.40.50.150">
    <property type="entry name" value="Vaccinia Virus protein VP39"/>
    <property type="match status" value="1"/>
</dbReference>
<evidence type="ECO:0000313" key="9">
    <source>
        <dbReference type="Proteomes" id="UP000294914"/>
    </source>
</evidence>
<protein>
    <submittedName>
        <fullName evidence="8">Cyclopropane-fatty-acyl-phospholipid synthase</fullName>
    </submittedName>
</protein>
<accession>A0A4R8IKY9</accession>
<keyword evidence="4" id="KW-0949">S-adenosyl-L-methionine</keyword>
<evidence type="ECO:0000256" key="2">
    <source>
        <dbReference type="ARBA" id="ARBA00022603"/>
    </source>
</evidence>
<dbReference type="Proteomes" id="UP000294914">
    <property type="component" value="Unassembled WGS sequence"/>
</dbReference>
<keyword evidence="3" id="KW-0808">Transferase</keyword>
<reference evidence="8 9" key="1">
    <citation type="submission" date="2019-03" db="EMBL/GenBank/DDBJ databases">
        <title>Genomic Encyclopedia of Type Strains, Phase IV (KMG-IV): sequencing the most valuable type-strain genomes for metagenomic binning, comparative biology and taxonomic classification.</title>
        <authorList>
            <person name="Goeker M."/>
        </authorList>
    </citation>
    <scope>NUCLEOTIDE SEQUENCE [LARGE SCALE GENOMIC DNA]</scope>
    <source>
        <strain evidence="8 9">DSM 16326</strain>
    </source>
</reference>
<dbReference type="Pfam" id="PF02353">
    <property type="entry name" value="CMAS"/>
    <property type="match status" value="1"/>
</dbReference>
<dbReference type="RefSeq" id="WP_134083638.1">
    <property type="nucleotide sequence ID" value="NZ_SOQX01000004.1"/>
</dbReference>
<dbReference type="PANTHER" id="PTHR43667:SF1">
    <property type="entry name" value="CYCLOPROPANE-FATTY-ACYL-PHOSPHOLIPID SYNTHASE"/>
    <property type="match status" value="1"/>
</dbReference>
<dbReference type="OrthoDB" id="9782855at2"/>
<evidence type="ECO:0000259" key="7">
    <source>
        <dbReference type="Pfam" id="PF25371"/>
    </source>
</evidence>
<dbReference type="InterPro" id="IPR057206">
    <property type="entry name" value="DUF7884"/>
</dbReference>
<dbReference type="GO" id="GO:0032259">
    <property type="term" value="P:methylation"/>
    <property type="evidence" value="ECO:0007669"/>
    <property type="project" value="UniProtKB-KW"/>
</dbReference>
<evidence type="ECO:0000256" key="1">
    <source>
        <dbReference type="ARBA" id="ARBA00010815"/>
    </source>
</evidence>
<keyword evidence="9" id="KW-1185">Reference proteome</keyword>